<evidence type="ECO:0000256" key="1">
    <source>
        <dbReference type="SAM" id="Phobius"/>
    </source>
</evidence>
<evidence type="ECO:0000313" key="2">
    <source>
        <dbReference type="EMBL" id="DAD17970.1"/>
    </source>
</evidence>
<protein>
    <submittedName>
        <fullName evidence="2">Uncharacterized protein</fullName>
    </submittedName>
</protein>
<dbReference type="EMBL" id="DUZY01000001">
    <property type="protein sequence ID" value="DAD17970.1"/>
    <property type="molecule type" value="Genomic_DNA"/>
</dbReference>
<dbReference type="AlphaFoldDB" id="A0A822XCA8"/>
<gene>
    <name evidence="2" type="ORF">HUJ06_019434</name>
</gene>
<dbReference type="Proteomes" id="UP000607653">
    <property type="component" value="Unassembled WGS sequence"/>
</dbReference>
<keyword evidence="1" id="KW-0472">Membrane</keyword>
<organism evidence="2 3">
    <name type="scientific">Nelumbo nucifera</name>
    <name type="common">Sacred lotus</name>
    <dbReference type="NCBI Taxonomy" id="4432"/>
    <lineage>
        <taxon>Eukaryota</taxon>
        <taxon>Viridiplantae</taxon>
        <taxon>Streptophyta</taxon>
        <taxon>Embryophyta</taxon>
        <taxon>Tracheophyta</taxon>
        <taxon>Spermatophyta</taxon>
        <taxon>Magnoliopsida</taxon>
        <taxon>Proteales</taxon>
        <taxon>Nelumbonaceae</taxon>
        <taxon>Nelumbo</taxon>
    </lineage>
</organism>
<reference evidence="2 3" key="1">
    <citation type="journal article" date="2020" name="Mol. Biol. Evol.">
        <title>Distinct Expression and Methylation Patterns for Genes with Different Fates following a Single Whole-Genome Duplication in Flowering Plants.</title>
        <authorList>
            <person name="Shi T."/>
            <person name="Rahmani R.S."/>
            <person name="Gugger P.F."/>
            <person name="Wang M."/>
            <person name="Li H."/>
            <person name="Zhang Y."/>
            <person name="Li Z."/>
            <person name="Wang Q."/>
            <person name="Van de Peer Y."/>
            <person name="Marchal K."/>
            <person name="Chen J."/>
        </authorList>
    </citation>
    <scope>NUCLEOTIDE SEQUENCE [LARGE SCALE GENOMIC DNA]</scope>
    <source>
        <tissue evidence="2">Leaf</tissue>
    </source>
</reference>
<name>A0A822XCA8_NELNU</name>
<proteinExistence type="predicted"/>
<comment type="caution">
    <text evidence="2">The sequence shown here is derived from an EMBL/GenBank/DDBJ whole genome shotgun (WGS) entry which is preliminary data.</text>
</comment>
<keyword evidence="1" id="KW-0812">Transmembrane</keyword>
<feature type="transmembrane region" description="Helical" evidence="1">
    <location>
        <begin position="12"/>
        <end position="34"/>
    </location>
</feature>
<keyword evidence="3" id="KW-1185">Reference proteome</keyword>
<keyword evidence="1" id="KW-1133">Transmembrane helix</keyword>
<accession>A0A822XCA8</accession>
<evidence type="ECO:0000313" key="3">
    <source>
        <dbReference type="Proteomes" id="UP000607653"/>
    </source>
</evidence>
<sequence>MGVHVSVVSSINMYVCMCECVLVCGLTVPSSLSLSSKTIKSMNV</sequence>